<comment type="caution">
    <text evidence="1">The sequence shown here is derived from an EMBL/GenBank/DDBJ whole genome shotgun (WGS) entry which is preliminary data.</text>
</comment>
<dbReference type="OrthoDB" id="770743at2"/>
<evidence type="ECO:0000313" key="2">
    <source>
        <dbReference type="Proteomes" id="UP000291117"/>
    </source>
</evidence>
<name>A0A4R0NFX0_9SPHI</name>
<gene>
    <name evidence="1" type="ORF">EZ444_01670</name>
</gene>
<dbReference type="EMBL" id="SJSM01000001">
    <property type="protein sequence ID" value="TCC99410.1"/>
    <property type="molecule type" value="Genomic_DNA"/>
</dbReference>
<organism evidence="1 2">
    <name type="scientific">Pedobacter hiemivivus</name>
    <dbReference type="NCBI Taxonomy" id="2530454"/>
    <lineage>
        <taxon>Bacteria</taxon>
        <taxon>Pseudomonadati</taxon>
        <taxon>Bacteroidota</taxon>
        <taxon>Sphingobacteriia</taxon>
        <taxon>Sphingobacteriales</taxon>
        <taxon>Sphingobacteriaceae</taxon>
        <taxon>Pedobacter</taxon>
    </lineage>
</organism>
<sequence>MKNTELRISNYCMNKEELFQVLCGPDIDFAEDFTPISITKDWLVNKFRFNDNGGGYYQHPEYNFFLYHIEEDEYFECYKQVPANDDSGDYKTLQHVHKLQNLFFELFDEELEVRE</sequence>
<protein>
    <submittedName>
        <fullName evidence="1">Uncharacterized protein</fullName>
    </submittedName>
</protein>
<reference evidence="1 2" key="1">
    <citation type="submission" date="2019-02" db="EMBL/GenBank/DDBJ databases">
        <title>Pedobacter sp. RP-3-8 sp. nov., isolated from Arctic soil.</title>
        <authorList>
            <person name="Dahal R.H."/>
        </authorList>
    </citation>
    <scope>NUCLEOTIDE SEQUENCE [LARGE SCALE GENOMIC DNA]</scope>
    <source>
        <strain evidence="1 2">RP-3-8</strain>
    </source>
</reference>
<dbReference type="Proteomes" id="UP000291117">
    <property type="component" value="Unassembled WGS sequence"/>
</dbReference>
<accession>A0A4R0NFX0</accession>
<keyword evidence="2" id="KW-1185">Reference proteome</keyword>
<proteinExistence type="predicted"/>
<dbReference type="AlphaFoldDB" id="A0A4R0NFX0"/>
<dbReference type="RefSeq" id="WP_131606588.1">
    <property type="nucleotide sequence ID" value="NZ_SJSM01000001.1"/>
</dbReference>
<evidence type="ECO:0000313" key="1">
    <source>
        <dbReference type="EMBL" id="TCC99410.1"/>
    </source>
</evidence>